<dbReference type="Proteomes" id="UP000483078">
    <property type="component" value="Unassembled WGS sequence"/>
</dbReference>
<evidence type="ECO:0000313" key="2">
    <source>
        <dbReference type="Proteomes" id="UP000483078"/>
    </source>
</evidence>
<organism evidence="1 2">
    <name type="scientific">Sediminimonas qiaohouensis</name>
    <dbReference type="NCBI Taxonomy" id="552061"/>
    <lineage>
        <taxon>Bacteria</taxon>
        <taxon>Pseudomonadati</taxon>
        <taxon>Pseudomonadota</taxon>
        <taxon>Alphaproteobacteria</taxon>
        <taxon>Rhodobacterales</taxon>
        <taxon>Roseobacteraceae</taxon>
        <taxon>Sediminimonas</taxon>
    </lineage>
</organism>
<evidence type="ECO:0000313" key="1">
    <source>
        <dbReference type="EMBL" id="MTJ03737.1"/>
    </source>
</evidence>
<accession>A0A7C9L9Z2</accession>
<gene>
    <name evidence="1" type="ORF">FH759_03440</name>
</gene>
<dbReference type="EMBL" id="VENJ01000004">
    <property type="protein sequence ID" value="MTJ03737.1"/>
    <property type="molecule type" value="Genomic_DNA"/>
</dbReference>
<dbReference type="InterPro" id="IPR036280">
    <property type="entry name" value="Multihaem_cyt_sf"/>
</dbReference>
<dbReference type="SUPFAM" id="SSF48695">
    <property type="entry name" value="Multiheme cytochromes"/>
    <property type="match status" value="1"/>
</dbReference>
<dbReference type="AlphaFoldDB" id="A0A7C9L9Z2"/>
<protein>
    <submittedName>
        <fullName evidence="1">Polyheme membrane-associated cytochrome C</fullName>
    </submittedName>
</protein>
<proteinExistence type="predicted"/>
<comment type="caution">
    <text evidence="1">The sequence shown here is derived from an EMBL/GenBank/DDBJ whole genome shotgun (WGS) entry which is preliminary data.</text>
</comment>
<reference evidence="1 2" key="1">
    <citation type="submission" date="2019-06" db="EMBL/GenBank/DDBJ databases">
        <title>Enrichment of Autotrophic Halophilic Microorganisms from Red Sea Brine Pool Using Microbial Electrosynthesis System.</title>
        <authorList>
            <person name="Alqahtani M.F."/>
            <person name="Bajracharya S."/>
            <person name="Katuri K.P."/>
            <person name="Ali M."/>
            <person name="Saikaly P.E."/>
        </authorList>
    </citation>
    <scope>NUCLEOTIDE SEQUENCE [LARGE SCALE GENOMIC DNA]</scope>
    <source>
        <strain evidence="1">MES6</strain>
    </source>
</reference>
<name>A0A7C9L9Z2_9RHOB</name>
<sequence>MDYLGADESQPGVIDHAAAINAPIGCASCHNEAAQALDSVAFPSGASVGGLDASAVCTVCHSGRQSGEDVDSAATGIDADTVSADLQFINIHYAVAAAVMGGAEVRGGYHYPGKDYAGRFAHVPSASSCTACHDPHSTQVDPDGCLSCHRGVDTVRDIRTQHDDFDGDGDISGGIHEEIAGLHKQLEAAIRTYAAQSIGAPIAYAPGQYPYFFADADGDGRIGPDEGGYPNRYQSWTPRLLRAAYNYQMVKKDPGGFAHNPRYLLQLLHDSLEDLGQVIDVDLRGRPRP</sequence>